<dbReference type="AlphaFoldDB" id="A0A068X0T4"/>
<gene>
    <name evidence="3" type="ORF">EgrG_000318200</name>
</gene>
<accession>A0A068X0T4</accession>
<reference evidence="3 4" key="1">
    <citation type="journal article" date="2013" name="Nature">
        <title>The genomes of four tapeworm species reveal adaptations to parasitism.</title>
        <authorList>
            <person name="Tsai I.J."/>
            <person name="Zarowiecki M."/>
            <person name="Holroyd N."/>
            <person name="Garciarrubio A."/>
            <person name="Sanchez-Flores A."/>
            <person name="Brooks K.L."/>
            <person name="Tracey A."/>
            <person name="Bobes R.J."/>
            <person name="Fragoso G."/>
            <person name="Sciutto E."/>
            <person name="Aslett M."/>
            <person name="Beasley H."/>
            <person name="Bennett H.M."/>
            <person name="Cai J."/>
            <person name="Camicia F."/>
            <person name="Clark R."/>
            <person name="Cucher M."/>
            <person name="De Silva N."/>
            <person name="Day T.A."/>
            <person name="Deplazes P."/>
            <person name="Estrada K."/>
            <person name="Fernandez C."/>
            <person name="Holland P.W."/>
            <person name="Hou J."/>
            <person name="Hu S."/>
            <person name="Huckvale T."/>
            <person name="Hung S.S."/>
            <person name="Kamenetzky L."/>
            <person name="Keane J.A."/>
            <person name="Kiss F."/>
            <person name="Koziol U."/>
            <person name="Lambert O."/>
            <person name="Liu K."/>
            <person name="Luo X."/>
            <person name="Luo Y."/>
            <person name="Macchiaroli N."/>
            <person name="Nichol S."/>
            <person name="Paps J."/>
            <person name="Parkinson J."/>
            <person name="Pouchkina-Stantcheva N."/>
            <person name="Riddiford N."/>
            <person name="Rosenzvit M."/>
            <person name="Salinas G."/>
            <person name="Wasmuth J.D."/>
            <person name="Zamanian M."/>
            <person name="Zheng Y."/>
            <person name="Cai X."/>
            <person name="Soberon X."/>
            <person name="Olson P.D."/>
            <person name="Laclette J.P."/>
            <person name="Brehm K."/>
            <person name="Berriman M."/>
            <person name="Garciarrubio A."/>
            <person name="Bobes R.J."/>
            <person name="Fragoso G."/>
            <person name="Sanchez-Flores A."/>
            <person name="Estrada K."/>
            <person name="Cevallos M.A."/>
            <person name="Morett E."/>
            <person name="Gonzalez V."/>
            <person name="Portillo T."/>
            <person name="Ochoa-Leyva A."/>
            <person name="Jose M.V."/>
            <person name="Sciutto E."/>
            <person name="Landa A."/>
            <person name="Jimenez L."/>
            <person name="Valdes V."/>
            <person name="Carrero J.C."/>
            <person name="Larralde C."/>
            <person name="Morales-Montor J."/>
            <person name="Limon-Lason J."/>
            <person name="Soberon X."/>
            <person name="Laclette J.P."/>
        </authorList>
    </citation>
    <scope>NUCLEOTIDE SEQUENCE [LARGE SCALE GENOMIC DNA]</scope>
</reference>
<feature type="compositionally biased region" description="Polar residues" evidence="1">
    <location>
        <begin position="194"/>
        <end position="206"/>
    </location>
</feature>
<dbReference type="Proteomes" id="UP000492820">
    <property type="component" value="Unassembled WGS sequence"/>
</dbReference>
<feature type="transmembrane region" description="Helical" evidence="2">
    <location>
        <begin position="86"/>
        <end position="116"/>
    </location>
</feature>
<protein>
    <submittedName>
        <fullName evidence="3 5">Shisa domain containing protein</fullName>
    </submittedName>
</protein>
<sequence length="206" mass="21842">MGVKTGISAFARANAVCCQLASAFCYILALGLIIGGAILISKNSAVLHRWPELCGDGFSDSSYGHPNHWDGECDSLSAEQRQAQNFVVGIALVFFGCLFTAIASIMICCACGFLAFSDSSKSVVTITQQPQPVSQMPMGSYSNQPQPPQFMTPDYDASQPQIPSGPSMQPTTYPSAPVYPLPSAAPPPYDQAAKTPNSPSMSAEKY</sequence>
<dbReference type="WBParaSite" id="EgrG_000318200">
    <property type="protein sequence ID" value="EgrG_000318200"/>
    <property type="gene ID" value="EgrG_000318200"/>
</dbReference>
<name>A0A068X0T4_ECHGR</name>
<keyword evidence="2" id="KW-1133">Transmembrane helix</keyword>
<feature type="compositionally biased region" description="Polar residues" evidence="1">
    <location>
        <begin position="158"/>
        <end position="172"/>
    </location>
</feature>
<evidence type="ECO:0000256" key="2">
    <source>
        <dbReference type="SAM" id="Phobius"/>
    </source>
</evidence>
<feature type="transmembrane region" description="Helical" evidence="2">
    <location>
        <begin position="20"/>
        <end position="40"/>
    </location>
</feature>
<feature type="region of interest" description="Disordered" evidence="1">
    <location>
        <begin position="133"/>
        <end position="206"/>
    </location>
</feature>
<feature type="compositionally biased region" description="Pro residues" evidence="1">
    <location>
        <begin position="177"/>
        <end position="189"/>
    </location>
</feature>
<evidence type="ECO:0000313" key="4">
    <source>
        <dbReference type="Proteomes" id="UP000492820"/>
    </source>
</evidence>
<reference evidence="5" key="3">
    <citation type="submission" date="2020-10" db="UniProtKB">
        <authorList>
            <consortium name="WormBaseParasite"/>
        </authorList>
    </citation>
    <scope>IDENTIFICATION</scope>
</reference>
<organism evidence="3">
    <name type="scientific">Echinococcus granulosus</name>
    <name type="common">Hydatid tapeworm</name>
    <dbReference type="NCBI Taxonomy" id="6210"/>
    <lineage>
        <taxon>Eukaryota</taxon>
        <taxon>Metazoa</taxon>
        <taxon>Spiralia</taxon>
        <taxon>Lophotrochozoa</taxon>
        <taxon>Platyhelminthes</taxon>
        <taxon>Cestoda</taxon>
        <taxon>Eucestoda</taxon>
        <taxon>Cyclophyllidea</taxon>
        <taxon>Taeniidae</taxon>
        <taxon>Echinococcus</taxon>
        <taxon>Echinococcus granulosus group</taxon>
    </lineage>
</organism>
<reference evidence="3" key="2">
    <citation type="submission" date="2014-06" db="EMBL/GenBank/DDBJ databases">
        <authorList>
            <person name="Aslett M."/>
        </authorList>
    </citation>
    <scope>NUCLEOTIDE SEQUENCE</scope>
</reference>
<evidence type="ECO:0000256" key="1">
    <source>
        <dbReference type="SAM" id="MobiDB-lite"/>
    </source>
</evidence>
<keyword evidence="2" id="KW-0472">Membrane</keyword>
<evidence type="ECO:0000313" key="5">
    <source>
        <dbReference type="WBParaSite" id="EgrG_000318200"/>
    </source>
</evidence>
<evidence type="ECO:0000313" key="3">
    <source>
        <dbReference type="EMBL" id="CDS24345.1"/>
    </source>
</evidence>
<dbReference type="OrthoDB" id="6259885at2759"/>
<dbReference type="EMBL" id="LK028602">
    <property type="protein sequence ID" value="CDS24345.1"/>
    <property type="molecule type" value="Genomic_DNA"/>
</dbReference>
<proteinExistence type="predicted"/>
<keyword evidence="2" id="KW-0812">Transmembrane</keyword>